<dbReference type="InterPro" id="IPR004568">
    <property type="entry name" value="Ppantetheine-prot_Trfase_dom"/>
</dbReference>
<feature type="domain" description="4'-phosphopantetheinyl transferase N-terminal" evidence="8">
    <location>
        <begin position="16"/>
        <end position="98"/>
    </location>
</feature>
<keyword evidence="3 9" id="KW-0808">Transferase</keyword>
<dbReference type="GO" id="GO:0006633">
    <property type="term" value="P:fatty acid biosynthetic process"/>
    <property type="evidence" value="ECO:0007669"/>
    <property type="project" value="InterPro"/>
</dbReference>
<dbReference type="InterPro" id="IPR037143">
    <property type="entry name" value="4-PPantetheinyl_Trfase_dom_sf"/>
</dbReference>
<evidence type="ECO:0000256" key="2">
    <source>
        <dbReference type="ARBA" id="ARBA00010990"/>
    </source>
</evidence>
<name>A0AAP8EYE9_9BACI</name>
<dbReference type="Pfam" id="PF01648">
    <property type="entry name" value="ACPS"/>
    <property type="match status" value="1"/>
</dbReference>
<dbReference type="InterPro" id="IPR050559">
    <property type="entry name" value="P-Pant_transferase_sf"/>
</dbReference>
<dbReference type="NCBIfam" id="TIGR00556">
    <property type="entry name" value="pantethn_trn"/>
    <property type="match status" value="1"/>
</dbReference>
<gene>
    <name evidence="9" type="ORF">COF62_29305</name>
</gene>
<sequence length="242" mass="28156">MIIESFAVKIPQKMSYEESSLILNNITSKQRRKIEKYRLENDKYRGLVSQALIRVILCQMLKCNNSDLIFGYNTFGKPYVYSNIQLEYNISHSGKWVVGSFGRKPVGIDIELIKEELDYEMYTKEFFSSNEHLYINNIKKAEISNSFFELWTLKESYIKCIGMGLSIPLHSFSILKNTESISIIDLKGHILPYNFTQYNIDQDYKLAVCSTSSSFANQIKLIEYQNVMRLFNQICNTKGSFI</sequence>
<dbReference type="InterPro" id="IPR055066">
    <property type="entry name" value="AASDHPPT_N"/>
</dbReference>
<dbReference type="InterPro" id="IPR008278">
    <property type="entry name" value="4-PPantetheinyl_Trfase_dom"/>
</dbReference>
<dbReference type="SUPFAM" id="SSF56214">
    <property type="entry name" value="4'-phosphopantetheinyl transferase"/>
    <property type="match status" value="2"/>
</dbReference>
<dbReference type="GO" id="GO:0017000">
    <property type="term" value="P:antibiotic biosynthetic process"/>
    <property type="evidence" value="ECO:0007669"/>
    <property type="project" value="UniProtKB-KW"/>
</dbReference>
<evidence type="ECO:0000256" key="6">
    <source>
        <dbReference type="ARBA" id="ARBA00023194"/>
    </source>
</evidence>
<organism evidence="9 10">
    <name type="scientific">Bacillus toyonensis</name>
    <dbReference type="NCBI Taxonomy" id="155322"/>
    <lineage>
        <taxon>Bacteria</taxon>
        <taxon>Bacillati</taxon>
        <taxon>Bacillota</taxon>
        <taxon>Bacilli</taxon>
        <taxon>Bacillales</taxon>
        <taxon>Bacillaceae</taxon>
        <taxon>Bacillus</taxon>
        <taxon>Bacillus cereus group</taxon>
    </lineage>
</organism>
<dbReference type="GO" id="GO:0019878">
    <property type="term" value="P:lysine biosynthetic process via aminoadipic acid"/>
    <property type="evidence" value="ECO:0007669"/>
    <property type="project" value="TreeGrafter"/>
</dbReference>
<evidence type="ECO:0000259" key="7">
    <source>
        <dbReference type="Pfam" id="PF01648"/>
    </source>
</evidence>
<dbReference type="PANTHER" id="PTHR12215">
    <property type="entry name" value="PHOSPHOPANTETHEINE TRANSFERASE"/>
    <property type="match status" value="1"/>
</dbReference>
<dbReference type="Proteomes" id="UP000224044">
    <property type="component" value="Unassembled WGS sequence"/>
</dbReference>
<dbReference type="Pfam" id="PF22624">
    <property type="entry name" value="AASDHPPT_N"/>
    <property type="match status" value="1"/>
</dbReference>
<proteinExistence type="inferred from homology"/>
<evidence type="ECO:0000256" key="5">
    <source>
        <dbReference type="ARBA" id="ARBA00022842"/>
    </source>
</evidence>
<evidence type="ECO:0000256" key="3">
    <source>
        <dbReference type="ARBA" id="ARBA00022679"/>
    </source>
</evidence>
<evidence type="ECO:0000256" key="1">
    <source>
        <dbReference type="ARBA" id="ARBA00001946"/>
    </source>
</evidence>
<dbReference type="PANTHER" id="PTHR12215:SF10">
    <property type="entry name" value="L-AMINOADIPATE-SEMIALDEHYDE DEHYDROGENASE-PHOSPHOPANTETHEINYL TRANSFERASE"/>
    <property type="match status" value="1"/>
</dbReference>
<evidence type="ECO:0000259" key="8">
    <source>
        <dbReference type="Pfam" id="PF22624"/>
    </source>
</evidence>
<dbReference type="GO" id="GO:0008897">
    <property type="term" value="F:holo-[acyl-carrier-protein] synthase activity"/>
    <property type="evidence" value="ECO:0007669"/>
    <property type="project" value="InterPro"/>
</dbReference>
<comment type="cofactor">
    <cofactor evidence="1">
        <name>Mg(2+)</name>
        <dbReference type="ChEBI" id="CHEBI:18420"/>
    </cofactor>
</comment>
<comment type="caution">
    <text evidence="9">The sequence shown here is derived from an EMBL/GenBank/DDBJ whole genome shotgun (WGS) entry which is preliminary data.</text>
</comment>
<evidence type="ECO:0000313" key="9">
    <source>
        <dbReference type="EMBL" id="PHE05820.1"/>
    </source>
</evidence>
<dbReference type="GO" id="GO:0005829">
    <property type="term" value="C:cytosol"/>
    <property type="evidence" value="ECO:0007669"/>
    <property type="project" value="TreeGrafter"/>
</dbReference>
<evidence type="ECO:0000256" key="4">
    <source>
        <dbReference type="ARBA" id="ARBA00022723"/>
    </source>
</evidence>
<dbReference type="RefSeq" id="WP_061529716.1">
    <property type="nucleotide sequence ID" value="NZ_JBALNA010000147.1"/>
</dbReference>
<comment type="similarity">
    <text evidence="2">Belongs to the P-Pant transferase superfamily. Gsp/Sfp/HetI/AcpT family.</text>
</comment>
<keyword evidence="6" id="KW-0045">Antibiotic biosynthesis</keyword>
<dbReference type="GO" id="GO:0000287">
    <property type="term" value="F:magnesium ion binding"/>
    <property type="evidence" value="ECO:0007669"/>
    <property type="project" value="InterPro"/>
</dbReference>
<keyword evidence="4" id="KW-0479">Metal-binding</keyword>
<reference evidence="9 10" key="1">
    <citation type="submission" date="2017-09" db="EMBL/GenBank/DDBJ databases">
        <title>Large-scale bioinformatics analysis of Bacillus genomes uncovers conserved roles of natural products in bacterial physiology.</title>
        <authorList>
            <consortium name="Agbiome Team Llc"/>
            <person name="Bleich R.M."/>
            <person name="Grubbs K.J."/>
            <person name="Santa Maria K.C."/>
            <person name="Allen S.E."/>
            <person name="Farag S."/>
            <person name="Shank E.A."/>
            <person name="Bowers A."/>
        </authorList>
    </citation>
    <scope>NUCLEOTIDE SEQUENCE [LARGE SCALE GENOMIC DNA]</scope>
    <source>
        <strain evidence="9 10">AFS042148</strain>
    </source>
</reference>
<dbReference type="EMBL" id="NUSY01000057">
    <property type="protein sequence ID" value="PHE05820.1"/>
    <property type="molecule type" value="Genomic_DNA"/>
</dbReference>
<accession>A0AAP8EYE9</accession>
<dbReference type="Gene3D" id="3.90.470.20">
    <property type="entry name" value="4'-phosphopantetheinyl transferase domain"/>
    <property type="match status" value="2"/>
</dbReference>
<dbReference type="AlphaFoldDB" id="A0AAP8EYE9"/>
<feature type="domain" description="4'-phosphopantetheinyl transferase" evidence="7">
    <location>
        <begin position="105"/>
        <end position="209"/>
    </location>
</feature>
<keyword evidence="5" id="KW-0460">Magnesium</keyword>
<evidence type="ECO:0000313" key="10">
    <source>
        <dbReference type="Proteomes" id="UP000224044"/>
    </source>
</evidence>
<protein>
    <submittedName>
        <fullName evidence="9">4-phosphopantetheinyl transferase</fullName>
    </submittedName>
</protein>